<evidence type="ECO:0000313" key="4">
    <source>
        <dbReference type="EMBL" id="KAF0737142.1"/>
    </source>
</evidence>
<feature type="domain" description="Cell division control protein 24 OB" evidence="3">
    <location>
        <begin position="21"/>
        <end position="76"/>
    </location>
</feature>
<dbReference type="Pfam" id="PF17244">
    <property type="entry name" value="CDC24_OB3"/>
    <property type="match status" value="1"/>
</dbReference>
<gene>
    <name evidence="4" type="ORF">AaE_008949</name>
</gene>
<comment type="caution">
    <text evidence="4">The sequence shown here is derived from an EMBL/GenBank/DDBJ whole genome shotgun (WGS) entry which is preliminary data.</text>
</comment>
<dbReference type="InterPro" id="IPR035201">
    <property type="entry name" value="Cdc24_OB1"/>
</dbReference>
<accession>A0A6A5ADG9</accession>
<protein>
    <recommendedName>
        <fullName evidence="6">Cell division control protein 24 OB domain-containing protein</fullName>
    </recommendedName>
</protein>
<evidence type="ECO:0000259" key="2">
    <source>
        <dbReference type="Pfam" id="PF17245"/>
    </source>
</evidence>
<proteinExistence type="predicted"/>
<dbReference type="EMBL" id="VJMI01014801">
    <property type="protein sequence ID" value="KAF0737142.1"/>
    <property type="molecule type" value="Genomic_DNA"/>
</dbReference>
<dbReference type="Proteomes" id="UP000469452">
    <property type="component" value="Unassembled WGS sequence"/>
</dbReference>
<organism evidence="4 5">
    <name type="scientific">Aphanomyces astaci</name>
    <name type="common">Crayfish plague agent</name>
    <dbReference type="NCBI Taxonomy" id="112090"/>
    <lineage>
        <taxon>Eukaryota</taxon>
        <taxon>Sar</taxon>
        <taxon>Stramenopiles</taxon>
        <taxon>Oomycota</taxon>
        <taxon>Saprolegniomycetes</taxon>
        <taxon>Saprolegniales</taxon>
        <taxon>Verrucalvaceae</taxon>
        <taxon>Aphanomyces</taxon>
    </lineage>
</organism>
<dbReference type="PANTHER" id="PTHR36033">
    <property type="entry name" value="NUCLEIC ACID-BINDING PROTEINS SUPERFAMILY"/>
    <property type="match status" value="1"/>
</dbReference>
<evidence type="ECO:0000313" key="5">
    <source>
        <dbReference type="Proteomes" id="UP000469452"/>
    </source>
</evidence>
<dbReference type="PANTHER" id="PTHR36033:SF1">
    <property type="entry name" value="NUCLEIC ACID-BINDING PROTEINS SUPERFAMILY"/>
    <property type="match status" value="1"/>
</dbReference>
<feature type="domain" description="Cell division control protein 24 OB" evidence="2">
    <location>
        <begin position="125"/>
        <end position="256"/>
    </location>
</feature>
<dbReference type="AlphaFoldDB" id="A0A6A5ADG9"/>
<dbReference type="VEuPathDB" id="FungiDB:H257_04248"/>
<sequence length="707" mass="78275">MNWVHISKLTADLHDVASGSSAAADANPIPVHWVLATLLDLFREYPNGVTDAIARTELLVRWKLHRQRSSSNQSNKTAGWASSSDTAVVRAQITEFIADQHILILREAPATSSDIPQNDPPSAFTKNQNMHLFVHQRFHRYLPSSSYVLHAGVMHPFNPSRRLLLTALQLFERRQPRDYMQCLPTENMIIVLDPSRDPWDRSLMAGTSCVSTLSALHRIPADQLHVQLLRMKVVAVEPTRSCVASVNASRRLSIVVAGTDKEDGDNNSRSDDSPTFLFVLWDTQTPLGLSVHPGDTLIMDCPYLNFRDSANMEHQAMFDECPGCAATHLFLEYGSSTILFVVPAESVLTDVVTQPNKVAFTAPVDPVTKFSDLSEYPLPLDEWTDLPVNCYNLSFLGQVADIHVARASPLRQQFTATYFGAKGMMMSADDDNASRTSPQPPFTVVLTLRSLQPPFPLLSIEVTGRDQVACALATCEPGHLVFVQNVVLVKTGHTTMGMCANWSSLHPAFANGKLTAWNRLLGYVTSPDFYDVQLVAHLHNRMLLRGMMWPQLAVVRASFVASGWLDPSPTTLIHRACRRPIAPKRHPDDPWACDVCKVSWNQGQSHVEIGFSRLAVQVDDGSASIRAVMSSRWLENLLGCTALSFDQLPLTEQASLVACKCSTGHVYVCVLSSCPSVDNIVWRIDQAIPLTDQVTNQILQLHNSSNN</sequence>
<dbReference type="Pfam" id="PF17245">
    <property type="entry name" value="CDC24_OB2"/>
    <property type="match status" value="1"/>
</dbReference>
<name>A0A6A5ADG9_APHAT</name>
<reference evidence="4 5" key="1">
    <citation type="submission" date="2019-06" db="EMBL/GenBank/DDBJ databases">
        <title>Genomics analysis of Aphanomyces spp. identifies a new class of oomycete effector associated with host adaptation.</title>
        <authorList>
            <person name="Gaulin E."/>
        </authorList>
    </citation>
    <scope>NUCLEOTIDE SEQUENCE [LARGE SCALE GENOMIC DNA]</scope>
    <source>
        <strain evidence="4 5">E</strain>
    </source>
</reference>
<dbReference type="InterPro" id="IPR035200">
    <property type="entry name" value="Cdc24_OB2"/>
</dbReference>
<feature type="domain" description="Cell division control protein 24 OB" evidence="1">
    <location>
        <begin position="468"/>
        <end position="656"/>
    </location>
</feature>
<evidence type="ECO:0000259" key="1">
    <source>
        <dbReference type="Pfam" id="PF17244"/>
    </source>
</evidence>
<dbReference type="Pfam" id="PF17246">
    <property type="entry name" value="CDC24_OB1"/>
    <property type="match status" value="1"/>
</dbReference>
<evidence type="ECO:0008006" key="6">
    <source>
        <dbReference type="Google" id="ProtNLM"/>
    </source>
</evidence>
<evidence type="ECO:0000259" key="3">
    <source>
        <dbReference type="Pfam" id="PF17246"/>
    </source>
</evidence>
<dbReference type="InterPro" id="IPR035203">
    <property type="entry name" value="Cdc24_OB3"/>
</dbReference>